<keyword evidence="4" id="KW-1185">Reference proteome</keyword>
<gene>
    <name evidence="3" type="ORF">WS72_26030</name>
</gene>
<dbReference type="InterPro" id="IPR032623">
    <property type="entry name" value="FecR_N"/>
</dbReference>
<protein>
    <submittedName>
        <fullName evidence="3">Iron dicitrate transport regulator FecR</fullName>
    </submittedName>
</protein>
<evidence type="ECO:0000259" key="1">
    <source>
        <dbReference type="Pfam" id="PF04773"/>
    </source>
</evidence>
<dbReference type="Pfam" id="PF16220">
    <property type="entry name" value="DUF4880"/>
    <property type="match status" value="1"/>
</dbReference>
<dbReference type="InterPro" id="IPR006860">
    <property type="entry name" value="FecR"/>
</dbReference>
<dbReference type="EMBL" id="LNJQ01000004">
    <property type="protein sequence ID" value="KWZ38319.1"/>
    <property type="molecule type" value="Genomic_DNA"/>
</dbReference>
<dbReference type="PANTHER" id="PTHR30273">
    <property type="entry name" value="PERIPLASMIC SIGNAL SENSOR AND SIGMA FACTOR ACTIVATOR FECR-RELATED"/>
    <property type="match status" value="1"/>
</dbReference>
<dbReference type="InterPro" id="IPR012373">
    <property type="entry name" value="Ferrdict_sens_TM"/>
</dbReference>
<accession>A0ABR5T546</accession>
<evidence type="ECO:0000313" key="3">
    <source>
        <dbReference type="EMBL" id="KWZ38319.1"/>
    </source>
</evidence>
<organism evidence="3 4">
    <name type="scientific">Burkholderia savannae</name>
    <dbReference type="NCBI Taxonomy" id="1637837"/>
    <lineage>
        <taxon>Bacteria</taxon>
        <taxon>Pseudomonadati</taxon>
        <taxon>Pseudomonadota</taxon>
        <taxon>Betaproteobacteria</taxon>
        <taxon>Burkholderiales</taxon>
        <taxon>Burkholderiaceae</taxon>
        <taxon>Burkholderia</taxon>
        <taxon>pseudomallei group</taxon>
    </lineage>
</organism>
<dbReference type="PANTHER" id="PTHR30273:SF2">
    <property type="entry name" value="PROTEIN FECR"/>
    <property type="match status" value="1"/>
</dbReference>
<feature type="domain" description="FecR protein" evidence="1">
    <location>
        <begin position="121"/>
        <end position="217"/>
    </location>
</feature>
<dbReference type="Pfam" id="PF04773">
    <property type="entry name" value="FecR"/>
    <property type="match status" value="1"/>
</dbReference>
<evidence type="ECO:0000313" key="4">
    <source>
        <dbReference type="Proteomes" id="UP000070255"/>
    </source>
</evidence>
<dbReference type="RefSeq" id="WP_060822847.1">
    <property type="nucleotide sequence ID" value="NZ_LNJQ01000004.1"/>
</dbReference>
<dbReference type="Gene3D" id="2.60.120.1440">
    <property type="match status" value="1"/>
</dbReference>
<dbReference type="Proteomes" id="UP000070255">
    <property type="component" value="Unassembled WGS sequence"/>
</dbReference>
<evidence type="ECO:0000259" key="2">
    <source>
        <dbReference type="Pfam" id="PF16220"/>
    </source>
</evidence>
<sequence length="334" mass="35624">MSGAQRSCGSPAVPAPVARRAVQWWVELGSGHATDATRARLARWRAEDPAHDAAWRHIESVNGRLGRVADALSAQAARAALLPPRSRERRAAVKALAVLLFAGGAAWMADVDAPWRAWGADVRTAIGERRTITLADGTTVVLNTASAIDVRFDDATRRVRLLRGEIMVTSGDDAARAVARPLVIATAHGDVRPVGTRFSVRERGDATRVDVFEGAVRIAPLRAAGDAPWVTAGHGADFTRDALAGPPRAIGGGAGAWADGILVASNLRLADLLAEIDRYRAGRVGCDAAVANLRVSGTYPLDDTDRILDTLRETLPVDVEYVTRYWVTVVAARE</sequence>
<name>A0ABR5T546_9BURK</name>
<reference evidence="3 4" key="1">
    <citation type="submission" date="2015-11" db="EMBL/GenBank/DDBJ databases">
        <authorList>
            <person name="Sahl J."/>
            <person name="Wagner D."/>
            <person name="Keim P."/>
        </authorList>
    </citation>
    <scope>NUCLEOTIDE SEQUENCE [LARGE SCALE GENOMIC DNA]</scope>
    <source>
        <strain evidence="3 4">BDU18</strain>
    </source>
</reference>
<dbReference type="PIRSF" id="PIRSF018266">
    <property type="entry name" value="FecR"/>
    <property type="match status" value="1"/>
</dbReference>
<feature type="domain" description="FecR N-terminal" evidence="2">
    <location>
        <begin position="20"/>
        <end position="60"/>
    </location>
</feature>
<proteinExistence type="predicted"/>
<comment type="caution">
    <text evidence="3">The sequence shown here is derived from an EMBL/GenBank/DDBJ whole genome shotgun (WGS) entry which is preliminary data.</text>
</comment>